<dbReference type="EMBL" id="HBKQ01045702">
    <property type="protein sequence ID" value="CAE2270118.1"/>
    <property type="molecule type" value="Transcribed_RNA"/>
</dbReference>
<proteinExistence type="inferred from homology"/>
<dbReference type="GO" id="GO:0000149">
    <property type="term" value="F:SNARE binding"/>
    <property type="evidence" value="ECO:0007669"/>
    <property type="project" value="TreeGrafter"/>
</dbReference>
<sequence>MKHACSRNNGEAMTPMTKDSSRNRKMRLDGEALAFAERQRTGFVEQKYFLEFFRSRTSSFLSNAYLATHDIQQSRDGSLMTALPAQVFFIVQMQVTVLHEYVASQANVLSEPEKDDLVVNALRFILANLKYKQHHFRSIFLIGGLESCCAAANDFLHMSEFIEEIAKAPSFLGRTSGSAKAQSLESKEVKELISTLVGDAVYSAQMAHSVIFAPIYQSVEKDLFGEEWEQNFTQNELTLKIVKTMEDFWGDILTYLRDELLAKKCMDMLISRTVVFYIECLLKKGRNERKMHSKVGVFSNPKRALRRMYGDIQVMRHFFSTIAGKIPALSRVIEKEFSALVAVYECMSIAAGTSDAELSDFSVVMHKLTGNFDITRFFLCDLCYIVAPKLTSKVWHTITSMENMLCEIKSASMSSLSQQRYEVQGVRLDELLLRFYLDNDAGRHKFRTRYFCGDFVCGLELISAGQGIPFRQRISSRNATEMLKQRFRSTAIEKIS</sequence>
<dbReference type="GO" id="GO:0051601">
    <property type="term" value="P:exocyst localization"/>
    <property type="evidence" value="ECO:0007669"/>
    <property type="project" value="TreeGrafter"/>
</dbReference>
<dbReference type="Gene3D" id="1.10.357.70">
    <property type="entry name" value="Exocyst complex component Sec6, C-terminal domain"/>
    <property type="match status" value="1"/>
</dbReference>
<dbReference type="Pfam" id="PF06046">
    <property type="entry name" value="Sec6"/>
    <property type="match status" value="1"/>
</dbReference>
<feature type="compositionally biased region" description="Polar residues" evidence="4">
    <location>
        <begin position="1"/>
        <end position="11"/>
    </location>
</feature>
<dbReference type="InterPro" id="IPR042532">
    <property type="entry name" value="EXOC3/Sec6_C"/>
</dbReference>
<evidence type="ECO:0000256" key="2">
    <source>
        <dbReference type="ARBA" id="ARBA00022448"/>
    </source>
</evidence>
<evidence type="ECO:0000256" key="1">
    <source>
        <dbReference type="ARBA" id="ARBA00009447"/>
    </source>
</evidence>
<comment type="similarity">
    <text evidence="1">Belongs to the SEC6 family.</text>
</comment>
<dbReference type="PANTHER" id="PTHR21292">
    <property type="entry name" value="EXOCYST COMPLEX COMPONENT SEC6-RELATED"/>
    <property type="match status" value="1"/>
</dbReference>
<evidence type="ECO:0000256" key="3">
    <source>
        <dbReference type="ARBA" id="ARBA00022483"/>
    </source>
</evidence>
<keyword evidence="3" id="KW-0268">Exocytosis</keyword>
<dbReference type="GO" id="GO:0000145">
    <property type="term" value="C:exocyst"/>
    <property type="evidence" value="ECO:0007669"/>
    <property type="project" value="InterPro"/>
</dbReference>
<evidence type="ECO:0000313" key="5">
    <source>
        <dbReference type="EMBL" id="CAE2270118.1"/>
    </source>
</evidence>
<keyword evidence="2" id="KW-0813">Transport</keyword>
<feature type="region of interest" description="Disordered" evidence="4">
    <location>
        <begin position="1"/>
        <end position="23"/>
    </location>
</feature>
<dbReference type="PANTHER" id="PTHR21292:SF1">
    <property type="entry name" value="EXOCYST COMPLEX COMPONENT 3"/>
    <property type="match status" value="1"/>
</dbReference>
<dbReference type="AlphaFoldDB" id="A0A7S4JPQ9"/>
<reference evidence="5" key="1">
    <citation type="submission" date="2021-01" db="EMBL/GenBank/DDBJ databases">
        <authorList>
            <person name="Corre E."/>
            <person name="Pelletier E."/>
            <person name="Niang G."/>
            <person name="Scheremetjew M."/>
            <person name="Finn R."/>
            <person name="Kale V."/>
            <person name="Holt S."/>
            <person name="Cochrane G."/>
            <person name="Meng A."/>
            <person name="Brown T."/>
            <person name="Cohen L."/>
        </authorList>
    </citation>
    <scope>NUCLEOTIDE SEQUENCE</scope>
    <source>
        <strain evidence="5">Isolate 1302-5</strain>
    </source>
</reference>
<evidence type="ECO:0000256" key="4">
    <source>
        <dbReference type="SAM" id="MobiDB-lite"/>
    </source>
</evidence>
<accession>A0A7S4JPQ9</accession>
<name>A0A7S4JPQ9_9STRA</name>
<gene>
    <name evidence="5" type="ORF">OAUR00152_LOCUS31486</name>
</gene>
<protein>
    <submittedName>
        <fullName evidence="5">Uncharacterized protein</fullName>
    </submittedName>
</protein>
<dbReference type="GO" id="GO:0006887">
    <property type="term" value="P:exocytosis"/>
    <property type="evidence" value="ECO:0007669"/>
    <property type="project" value="UniProtKB-KW"/>
</dbReference>
<dbReference type="InterPro" id="IPR010326">
    <property type="entry name" value="EXOC3/Sec6"/>
</dbReference>
<organism evidence="5">
    <name type="scientific">Odontella aurita</name>
    <dbReference type="NCBI Taxonomy" id="265563"/>
    <lineage>
        <taxon>Eukaryota</taxon>
        <taxon>Sar</taxon>
        <taxon>Stramenopiles</taxon>
        <taxon>Ochrophyta</taxon>
        <taxon>Bacillariophyta</taxon>
        <taxon>Mediophyceae</taxon>
        <taxon>Biddulphiophycidae</taxon>
        <taxon>Eupodiscales</taxon>
        <taxon>Odontellaceae</taxon>
        <taxon>Odontella</taxon>
    </lineage>
</organism>